<sequence>MTATEISAKASPKGTVKGPEPSGGSLPYLPGWAVPRPCLTERLSEAVRGPLTLITGPPGAGKTITALAWAATGPDPLAPPGRASGAGPVRPIACWVTCDDATATVRGFCLALSAGLTRAGIDVPPAGRRPGRRTDAREEDMLKAITAALRNTAVPVAVVFDDFPARPGSAPADVVSHLLRHAGPGFRAVVLSRSAAPLPLHRHRLAGELAEIRADDLAFADDEITEVLAQHGVRLTPASVRALRARTGGWPAAIRLAAMSMEHHGDPEAFAARFAGDDQAVVGYLMEEVVDALPPAARWLLLSTSVAERVSTELAGELAGEAGRAFPDMVRQNAFAVPLGQGWYRYHPMFGRALRLILRHESPDMVPLLHRRAAAWFERSGLLPDAVRQAVQADDWQYASRMVVDRLAIGHVLGLRPHDPLTGLLDGIPDTAAFAGTGPEPAIVAAAVAARRRDEPSRAAALHHARRALRRSPPHVARSARFCLAAVELYRPGTAGFAGLADASGEAALLRQAPGRLLDDRPELRALALSGQGAAHVWHGELHQAARHFGAALTAAEQAGGDVQKKRCLGDLALTEALLGNAARATDLADRARSLPEVSVPREDGTIATALLAHAWADVERWRLHEARSQLGLAARAASGQADPLSDAIQCLVKARTNLCQGRPEHALADLRAAHEITPRPGWLERRLALVTAEANVACGDIEAARRDADRAGGRAALESALALARVDVRLGADGTASTTLKDALRHATTKTPLDVRVDAWLLDACLAYRNGDRRRGRRSLDRALSLARREEIRRPFAMSRSWLMPVLHHDPEMLHSYHPLLEPLGLAVKTGTMVSRHADGPAPVEQLSPRELEVLRSVAQLLTTQEIAANLYVSVNTVKTHLKSINRKLAVTRRAEAVRRANELSLL</sequence>
<evidence type="ECO:0000259" key="5">
    <source>
        <dbReference type="PROSITE" id="PS50043"/>
    </source>
</evidence>
<evidence type="ECO:0000256" key="2">
    <source>
        <dbReference type="ARBA" id="ARBA00023125"/>
    </source>
</evidence>
<reference evidence="6 7" key="1">
    <citation type="submission" date="2019-05" db="EMBL/GenBank/DDBJ databases">
        <title>Draft genome sequence of Actinomadura sp. 14C53.</title>
        <authorList>
            <person name="Saricaoglu S."/>
            <person name="Isik K."/>
        </authorList>
    </citation>
    <scope>NUCLEOTIDE SEQUENCE [LARGE SCALE GENOMIC DNA]</scope>
    <source>
        <strain evidence="6 7">14C53</strain>
    </source>
</reference>
<dbReference type="PANTHER" id="PTHR44688">
    <property type="entry name" value="DNA-BINDING TRANSCRIPTIONAL ACTIVATOR DEVR_DOSR"/>
    <property type="match status" value="1"/>
</dbReference>
<dbReference type="PRINTS" id="PR00038">
    <property type="entry name" value="HTHLUXR"/>
</dbReference>
<dbReference type="PROSITE" id="PS50043">
    <property type="entry name" value="HTH_LUXR_2"/>
    <property type="match status" value="1"/>
</dbReference>
<feature type="domain" description="HTH luxR-type" evidence="5">
    <location>
        <begin position="841"/>
        <end position="906"/>
    </location>
</feature>
<evidence type="ECO:0000256" key="4">
    <source>
        <dbReference type="SAM" id="MobiDB-lite"/>
    </source>
</evidence>
<dbReference type="InterPro" id="IPR016032">
    <property type="entry name" value="Sig_transdc_resp-reg_C-effctor"/>
</dbReference>
<accession>A0A5C4J603</accession>
<dbReference type="PANTHER" id="PTHR44688:SF16">
    <property type="entry name" value="DNA-BINDING TRANSCRIPTIONAL ACTIVATOR DEVR_DOSR"/>
    <property type="match status" value="1"/>
</dbReference>
<dbReference type="RefSeq" id="WP_138648264.1">
    <property type="nucleotide sequence ID" value="NZ_VCKW01000177.1"/>
</dbReference>
<evidence type="ECO:0000313" key="6">
    <source>
        <dbReference type="EMBL" id="TMQ92002.1"/>
    </source>
</evidence>
<organism evidence="6 7">
    <name type="scientific">Actinomadura soli</name>
    <dbReference type="NCBI Taxonomy" id="2508997"/>
    <lineage>
        <taxon>Bacteria</taxon>
        <taxon>Bacillati</taxon>
        <taxon>Actinomycetota</taxon>
        <taxon>Actinomycetes</taxon>
        <taxon>Streptosporangiales</taxon>
        <taxon>Thermomonosporaceae</taxon>
        <taxon>Actinomadura</taxon>
    </lineage>
</organism>
<dbReference type="SUPFAM" id="SSF46894">
    <property type="entry name" value="C-terminal effector domain of the bipartite response regulators"/>
    <property type="match status" value="1"/>
</dbReference>
<keyword evidence="1" id="KW-0805">Transcription regulation</keyword>
<dbReference type="SUPFAM" id="SSF52540">
    <property type="entry name" value="P-loop containing nucleoside triphosphate hydrolases"/>
    <property type="match status" value="1"/>
</dbReference>
<dbReference type="InterPro" id="IPR019734">
    <property type="entry name" value="TPR_rpt"/>
</dbReference>
<keyword evidence="3" id="KW-0804">Transcription</keyword>
<dbReference type="InterPro" id="IPR000792">
    <property type="entry name" value="Tscrpt_reg_LuxR_C"/>
</dbReference>
<evidence type="ECO:0000256" key="1">
    <source>
        <dbReference type="ARBA" id="ARBA00023015"/>
    </source>
</evidence>
<dbReference type="Gene3D" id="1.10.10.10">
    <property type="entry name" value="Winged helix-like DNA-binding domain superfamily/Winged helix DNA-binding domain"/>
    <property type="match status" value="1"/>
</dbReference>
<dbReference type="InterPro" id="IPR027417">
    <property type="entry name" value="P-loop_NTPase"/>
</dbReference>
<dbReference type="Pfam" id="PF00196">
    <property type="entry name" value="GerE"/>
    <property type="match status" value="1"/>
</dbReference>
<dbReference type="Pfam" id="PF25873">
    <property type="entry name" value="WHD_MalT"/>
    <property type="match status" value="1"/>
</dbReference>
<dbReference type="GO" id="GO:0006355">
    <property type="term" value="P:regulation of DNA-templated transcription"/>
    <property type="evidence" value="ECO:0007669"/>
    <property type="project" value="InterPro"/>
</dbReference>
<protein>
    <recommendedName>
        <fullName evidence="5">HTH luxR-type domain-containing protein</fullName>
    </recommendedName>
</protein>
<evidence type="ECO:0000313" key="7">
    <source>
        <dbReference type="Proteomes" id="UP000309174"/>
    </source>
</evidence>
<evidence type="ECO:0000256" key="3">
    <source>
        <dbReference type="ARBA" id="ARBA00023163"/>
    </source>
</evidence>
<keyword evidence="2" id="KW-0238">DNA-binding</keyword>
<dbReference type="CDD" id="cd06170">
    <property type="entry name" value="LuxR_C_like"/>
    <property type="match status" value="1"/>
</dbReference>
<dbReference type="GO" id="GO:0003677">
    <property type="term" value="F:DNA binding"/>
    <property type="evidence" value="ECO:0007669"/>
    <property type="project" value="UniProtKB-KW"/>
</dbReference>
<comment type="caution">
    <text evidence="6">The sequence shown here is derived from an EMBL/GenBank/DDBJ whole genome shotgun (WGS) entry which is preliminary data.</text>
</comment>
<dbReference type="InterPro" id="IPR059106">
    <property type="entry name" value="WHD_MalT"/>
</dbReference>
<proteinExistence type="predicted"/>
<dbReference type="InterPro" id="IPR036388">
    <property type="entry name" value="WH-like_DNA-bd_sf"/>
</dbReference>
<gene>
    <name evidence="6" type="ORF">ETD83_28335</name>
</gene>
<dbReference type="SUPFAM" id="SSF48452">
    <property type="entry name" value="TPR-like"/>
    <property type="match status" value="1"/>
</dbReference>
<dbReference type="AlphaFoldDB" id="A0A5C4J603"/>
<dbReference type="SMART" id="SM00028">
    <property type="entry name" value="TPR"/>
    <property type="match status" value="3"/>
</dbReference>
<dbReference type="EMBL" id="VCKW01000177">
    <property type="protein sequence ID" value="TMQ92002.1"/>
    <property type="molecule type" value="Genomic_DNA"/>
</dbReference>
<keyword evidence="7" id="KW-1185">Reference proteome</keyword>
<dbReference type="InterPro" id="IPR011990">
    <property type="entry name" value="TPR-like_helical_dom_sf"/>
</dbReference>
<dbReference type="Proteomes" id="UP000309174">
    <property type="component" value="Unassembled WGS sequence"/>
</dbReference>
<dbReference type="SMART" id="SM00421">
    <property type="entry name" value="HTH_LUXR"/>
    <property type="match status" value="1"/>
</dbReference>
<feature type="region of interest" description="Disordered" evidence="4">
    <location>
        <begin position="1"/>
        <end position="27"/>
    </location>
</feature>
<name>A0A5C4J603_9ACTN</name>
<dbReference type="OrthoDB" id="134985at2"/>
<dbReference type="Gene3D" id="1.25.40.10">
    <property type="entry name" value="Tetratricopeptide repeat domain"/>
    <property type="match status" value="1"/>
</dbReference>